<dbReference type="AlphaFoldDB" id="A0A699WNU4"/>
<comment type="caution">
    <text evidence="1">The sequence shown here is derived from an EMBL/GenBank/DDBJ whole genome shotgun (WGS) entry which is preliminary data.</text>
</comment>
<dbReference type="EMBL" id="BKCJ011723498">
    <property type="protein sequence ID" value="GFD48499.1"/>
    <property type="molecule type" value="Genomic_DNA"/>
</dbReference>
<accession>A0A699WNU4</accession>
<sequence length="119" mass="12115">SVGQLLGLLHPGGVDGEGLARRHRVGKCRGEVAGSLRHRGQGRPVDVLLAARAGYVRIELALHPHGAAVGQAAIDVGAGAASAGANGLGRRGVLASRLHAQALPGQVGQQHLPDVSQRR</sequence>
<organism evidence="1">
    <name type="scientific">Tanacetum cinerariifolium</name>
    <name type="common">Dalmatian daisy</name>
    <name type="synonym">Chrysanthemum cinerariifolium</name>
    <dbReference type="NCBI Taxonomy" id="118510"/>
    <lineage>
        <taxon>Eukaryota</taxon>
        <taxon>Viridiplantae</taxon>
        <taxon>Streptophyta</taxon>
        <taxon>Embryophyta</taxon>
        <taxon>Tracheophyta</taxon>
        <taxon>Spermatophyta</taxon>
        <taxon>Magnoliopsida</taxon>
        <taxon>eudicotyledons</taxon>
        <taxon>Gunneridae</taxon>
        <taxon>Pentapetalae</taxon>
        <taxon>asterids</taxon>
        <taxon>campanulids</taxon>
        <taxon>Asterales</taxon>
        <taxon>Asteraceae</taxon>
        <taxon>Asteroideae</taxon>
        <taxon>Anthemideae</taxon>
        <taxon>Anthemidinae</taxon>
        <taxon>Tanacetum</taxon>
    </lineage>
</organism>
<evidence type="ECO:0000313" key="1">
    <source>
        <dbReference type="EMBL" id="GFD48499.1"/>
    </source>
</evidence>
<feature type="non-terminal residue" evidence="1">
    <location>
        <position position="1"/>
    </location>
</feature>
<gene>
    <name evidence="1" type="ORF">Tci_920468</name>
</gene>
<protein>
    <submittedName>
        <fullName evidence="1">Uncharacterized protein</fullName>
    </submittedName>
</protein>
<reference evidence="1" key="1">
    <citation type="journal article" date="2019" name="Sci. Rep.">
        <title>Draft genome of Tanacetum cinerariifolium, the natural source of mosquito coil.</title>
        <authorList>
            <person name="Yamashiro T."/>
            <person name="Shiraishi A."/>
            <person name="Satake H."/>
            <person name="Nakayama K."/>
        </authorList>
    </citation>
    <scope>NUCLEOTIDE SEQUENCE</scope>
</reference>
<name>A0A699WNU4_TANCI</name>
<proteinExistence type="predicted"/>